<feature type="transmembrane region" description="Helical" evidence="5">
    <location>
        <begin position="41"/>
        <end position="60"/>
    </location>
</feature>
<keyword evidence="2 5" id="KW-0812">Transmembrane</keyword>
<proteinExistence type="predicted"/>
<reference evidence="6" key="1">
    <citation type="submission" date="2017-06" db="EMBL/GenBank/DDBJ databases">
        <title>Novel phages from South African skin metaviromes.</title>
        <authorList>
            <person name="van Zyl L.J."/>
            <person name="Abrahams Y."/>
            <person name="Stander E.A."/>
            <person name="Kirby B.M."/>
            <person name="Clavaud C."/>
            <person name="Farcet C."/>
            <person name="Breton L."/>
            <person name="Trindade M.I."/>
        </authorList>
    </citation>
    <scope>NUCLEOTIDE SEQUENCE</scope>
</reference>
<evidence type="ECO:0000256" key="5">
    <source>
        <dbReference type="SAM" id="Phobius"/>
    </source>
</evidence>
<evidence type="ECO:0000256" key="3">
    <source>
        <dbReference type="ARBA" id="ARBA00022989"/>
    </source>
</evidence>
<organism evidence="6">
    <name type="scientific">uncultured Caudovirales phage</name>
    <dbReference type="NCBI Taxonomy" id="2100421"/>
    <lineage>
        <taxon>Viruses</taxon>
        <taxon>Duplodnaviria</taxon>
        <taxon>Heunggongvirae</taxon>
        <taxon>Uroviricota</taxon>
        <taxon>Caudoviricetes</taxon>
        <taxon>Peduoviridae</taxon>
        <taxon>Maltschvirus</taxon>
        <taxon>Maltschvirus maltsch</taxon>
    </lineage>
</organism>
<evidence type="ECO:0008006" key="7">
    <source>
        <dbReference type="Google" id="ProtNLM"/>
    </source>
</evidence>
<keyword evidence="4 5" id="KW-0472">Membrane</keyword>
<evidence type="ECO:0000256" key="4">
    <source>
        <dbReference type="ARBA" id="ARBA00023136"/>
    </source>
</evidence>
<dbReference type="EMBL" id="MF417889">
    <property type="protein sequence ID" value="ASN69343.1"/>
    <property type="molecule type" value="Genomic_DNA"/>
</dbReference>
<dbReference type="Pfam" id="PF04688">
    <property type="entry name" value="Holin_SPP1"/>
    <property type="match status" value="1"/>
</dbReference>
<gene>
    <name evidence="6" type="ORF">10S14_21</name>
</gene>
<keyword evidence="3 5" id="KW-1133">Transmembrane helix</keyword>
<dbReference type="InterPro" id="IPR006479">
    <property type="entry name" value="Holin"/>
</dbReference>
<evidence type="ECO:0000256" key="2">
    <source>
        <dbReference type="ARBA" id="ARBA00022692"/>
    </source>
</evidence>
<dbReference type="GO" id="GO:0016020">
    <property type="term" value="C:membrane"/>
    <property type="evidence" value="ECO:0007669"/>
    <property type="project" value="UniProtKB-SubCell"/>
</dbReference>
<feature type="transmembrane region" description="Helical" evidence="5">
    <location>
        <begin position="9"/>
        <end position="29"/>
    </location>
</feature>
<evidence type="ECO:0000313" key="6">
    <source>
        <dbReference type="EMBL" id="ASN69343.1"/>
    </source>
</evidence>
<accession>A0A2H4J5P6</accession>
<protein>
    <recommendedName>
        <fullName evidence="7">PTS mannose transporter subunit IID</fullName>
    </recommendedName>
</protein>
<name>A0A2H4J5P6_9CAUD</name>
<evidence type="ECO:0000256" key="1">
    <source>
        <dbReference type="ARBA" id="ARBA00004370"/>
    </source>
</evidence>
<comment type="subcellular location">
    <subcellularLocation>
        <location evidence="1">Membrane</location>
    </subcellularLocation>
</comment>
<sequence>MTSDKLKQYIGLFGGMLGALYLALKASGIEVPFLMPEKLDAWQNFATSIVPFVIAIYGVYKNTYVIHSHSKAQEEYLKENNLK</sequence>